<dbReference type="SUPFAM" id="SSF51197">
    <property type="entry name" value="Clavaminate synthase-like"/>
    <property type="match status" value="1"/>
</dbReference>
<keyword evidence="6" id="KW-0408">Iron</keyword>
<evidence type="ECO:0000256" key="6">
    <source>
        <dbReference type="ARBA" id="ARBA00023004"/>
    </source>
</evidence>
<proteinExistence type="inferred from homology"/>
<evidence type="ECO:0000313" key="15">
    <source>
        <dbReference type="Proteomes" id="UP000502136"/>
    </source>
</evidence>
<keyword evidence="4 14" id="KW-0223">Dioxygenase</keyword>
<organism evidence="14 15">
    <name type="scientific">Paenibacillus albicereus</name>
    <dbReference type="NCBI Taxonomy" id="2726185"/>
    <lineage>
        <taxon>Bacteria</taxon>
        <taxon>Bacillati</taxon>
        <taxon>Bacillota</taxon>
        <taxon>Bacilli</taxon>
        <taxon>Bacillales</taxon>
        <taxon>Paenibacillaceae</taxon>
        <taxon>Paenibacillus</taxon>
    </lineage>
</organism>
<keyword evidence="15" id="KW-1185">Reference proteome</keyword>
<accession>A0A6H2GY67</accession>
<evidence type="ECO:0000256" key="5">
    <source>
        <dbReference type="ARBA" id="ARBA00023002"/>
    </source>
</evidence>
<dbReference type="EC" id="1.14.11.77" evidence="9"/>
<dbReference type="EMBL" id="CP051428">
    <property type="protein sequence ID" value="QJC52360.1"/>
    <property type="molecule type" value="Genomic_DNA"/>
</dbReference>
<dbReference type="AlphaFoldDB" id="A0A6H2GY67"/>
<dbReference type="GO" id="GO:0046872">
    <property type="term" value="F:metal ion binding"/>
    <property type="evidence" value="ECO:0007669"/>
    <property type="project" value="UniProtKB-KW"/>
</dbReference>
<dbReference type="InterPro" id="IPR003819">
    <property type="entry name" value="TauD/TfdA-like"/>
</dbReference>
<feature type="region of interest" description="Disordered" evidence="12">
    <location>
        <begin position="289"/>
        <end position="311"/>
    </location>
</feature>
<dbReference type="PANTHER" id="PTHR30468">
    <property type="entry name" value="ALPHA-KETOGLUTARATE-DEPENDENT SULFONATE DIOXYGENASE"/>
    <property type="match status" value="1"/>
</dbReference>
<dbReference type="Proteomes" id="UP000502136">
    <property type="component" value="Chromosome"/>
</dbReference>
<comment type="catalytic activity">
    <reaction evidence="8">
        <text>2-ethylhexyl sulfate + 2-oxoglutarate + O2 = 2-ethylhexanal + sulfate + succinate + CO2 + H(+)</text>
        <dbReference type="Rhea" id="RHEA:47620"/>
        <dbReference type="ChEBI" id="CHEBI:15378"/>
        <dbReference type="ChEBI" id="CHEBI:15379"/>
        <dbReference type="ChEBI" id="CHEBI:16189"/>
        <dbReference type="ChEBI" id="CHEBI:16526"/>
        <dbReference type="ChEBI" id="CHEBI:16810"/>
        <dbReference type="ChEBI" id="CHEBI:30031"/>
        <dbReference type="ChEBI" id="CHEBI:87808"/>
        <dbReference type="ChEBI" id="CHEBI:87809"/>
        <dbReference type="EC" id="1.14.11.77"/>
    </reaction>
</comment>
<dbReference type="PANTHER" id="PTHR30468:SF5">
    <property type="entry name" value="ALPHA-KETOGLUTARATE-DEPENDENT SULFATE ESTER DIOXYGENASE"/>
    <property type="match status" value="1"/>
</dbReference>
<evidence type="ECO:0000256" key="9">
    <source>
        <dbReference type="ARBA" id="ARBA00066614"/>
    </source>
</evidence>
<evidence type="ECO:0000313" key="14">
    <source>
        <dbReference type="EMBL" id="QJC52360.1"/>
    </source>
</evidence>
<dbReference type="InterPro" id="IPR051323">
    <property type="entry name" value="AtsK-like"/>
</dbReference>
<evidence type="ECO:0000256" key="1">
    <source>
        <dbReference type="ARBA" id="ARBA00001954"/>
    </source>
</evidence>
<evidence type="ECO:0000256" key="4">
    <source>
        <dbReference type="ARBA" id="ARBA00022964"/>
    </source>
</evidence>
<reference evidence="14 15" key="1">
    <citation type="submission" date="2020-04" db="EMBL/GenBank/DDBJ databases">
        <title>Novel Paenibacillus strain UniB2 isolated from commercial digestive syrup.</title>
        <authorList>
            <person name="Thorat V."/>
            <person name="Kirdat K."/>
            <person name="Tiwarekar B."/>
            <person name="Yadav A."/>
        </authorList>
    </citation>
    <scope>NUCLEOTIDE SEQUENCE [LARGE SCALE GENOMIC DNA]</scope>
    <source>
        <strain evidence="14 15">UniB2</strain>
    </source>
</reference>
<evidence type="ECO:0000256" key="7">
    <source>
        <dbReference type="ARBA" id="ARBA00050529"/>
    </source>
</evidence>
<evidence type="ECO:0000256" key="3">
    <source>
        <dbReference type="ARBA" id="ARBA00022723"/>
    </source>
</evidence>
<dbReference type="KEGG" id="palr:HGI30_12845"/>
<sequence>MSEQQAAQGGAWDIRPVTPATGAEVSGIVLSDRLGEEEIARLREALAKHKVLFFRGQGHLDDAAQEAFAARLGQPFAHPTVPSKQGTGYILDVDSQHGGRADQWHTDITFLDAYPSASILRAVVVPEAGGDTVWANTAAAYESLPQELKELAERLWAVHSNDFDYAVAAQRKGVPLEQERDYRQVFASTVYETEHPLVRVLPDTGEKALVLGSFAKRVLNVSASASRQLLDLFQEHVVRLNHTVRWRWEEGDVVIWDNRATQHVAVNDYGEQRRIVRRVTLAGDVPVSVEGQRSRTRAGTGPQPQLDPASA</sequence>
<dbReference type="Pfam" id="PF02668">
    <property type="entry name" value="TauD"/>
    <property type="match status" value="1"/>
</dbReference>
<keyword evidence="3" id="KW-0479">Metal-binding</keyword>
<dbReference type="Gene3D" id="3.60.130.10">
    <property type="entry name" value="Clavaminate synthase-like"/>
    <property type="match status" value="1"/>
</dbReference>
<dbReference type="GO" id="GO:0016706">
    <property type="term" value="F:2-oxoglutarate-dependent dioxygenase activity"/>
    <property type="evidence" value="ECO:0007669"/>
    <property type="project" value="TreeGrafter"/>
</dbReference>
<evidence type="ECO:0000256" key="8">
    <source>
        <dbReference type="ARBA" id="ARBA00051250"/>
    </source>
</evidence>
<name>A0A6H2GY67_9BACL</name>
<evidence type="ECO:0000256" key="10">
    <source>
        <dbReference type="ARBA" id="ARBA00067109"/>
    </source>
</evidence>
<comment type="cofactor">
    <cofactor evidence="1">
        <name>Fe(2+)</name>
        <dbReference type="ChEBI" id="CHEBI:29033"/>
    </cofactor>
</comment>
<dbReference type="RefSeq" id="WP_168907921.1">
    <property type="nucleotide sequence ID" value="NZ_CP051428.1"/>
</dbReference>
<evidence type="ECO:0000259" key="13">
    <source>
        <dbReference type="Pfam" id="PF02668"/>
    </source>
</evidence>
<evidence type="ECO:0000256" key="2">
    <source>
        <dbReference type="ARBA" id="ARBA00005896"/>
    </source>
</evidence>
<evidence type="ECO:0000256" key="11">
    <source>
        <dbReference type="ARBA" id="ARBA00078517"/>
    </source>
</evidence>
<comment type="similarity">
    <text evidence="2">Belongs to the TfdA dioxygenase family.</text>
</comment>
<keyword evidence="5" id="KW-0560">Oxidoreductase</keyword>
<protein>
    <recommendedName>
        <fullName evidence="10">Alpha-ketoglutarate-dependent sulfate ester dioxygenase</fullName>
        <ecNumber evidence="9">1.14.11.77</ecNumber>
    </recommendedName>
    <alternativeName>
        <fullName evidence="11">Type II alkyl sulfatase</fullName>
    </alternativeName>
</protein>
<feature type="domain" description="TauD/TfdA-like" evidence="13">
    <location>
        <begin position="13"/>
        <end position="280"/>
    </location>
</feature>
<dbReference type="FunFam" id="3.60.130.10:FF:000002">
    <property type="entry name" value="Alpha-ketoglutarate-dependent taurine dioxygenase"/>
    <property type="match status" value="1"/>
</dbReference>
<dbReference type="GO" id="GO:0005737">
    <property type="term" value="C:cytoplasm"/>
    <property type="evidence" value="ECO:0007669"/>
    <property type="project" value="TreeGrafter"/>
</dbReference>
<dbReference type="InterPro" id="IPR042098">
    <property type="entry name" value="TauD-like_sf"/>
</dbReference>
<gene>
    <name evidence="14" type="ORF">HGI30_12845</name>
</gene>
<evidence type="ECO:0000256" key="12">
    <source>
        <dbReference type="SAM" id="MobiDB-lite"/>
    </source>
</evidence>
<comment type="catalytic activity">
    <reaction evidence="7">
        <text>a primary linear alkyl sulfate ester + 2-oxoglutarate + O2 = an aldehyde + sulfate + succinate + CO2 + H(+)</text>
        <dbReference type="Rhea" id="RHEA:65716"/>
        <dbReference type="ChEBI" id="CHEBI:15378"/>
        <dbReference type="ChEBI" id="CHEBI:15379"/>
        <dbReference type="ChEBI" id="CHEBI:16189"/>
        <dbReference type="ChEBI" id="CHEBI:16526"/>
        <dbReference type="ChEBI" id="CHEBI:16810"/>
        <dbReference type="ChEBI" id="CHEBI:17478"/>
        <dbReference type="ChEBI" id="CHEBI:30031"/>
        <dbReference type="ChEBI" id="CHEBI:157685"/>
        <dbReference type="EC" id="1.14.11.77"/>
    </reaction>
</comment>